<evidence type="ECO:0000256" key="3">
    <source>
        <dbReference type="ARBA" id="ARBA00022777"/>
    </source>
</evidence>
<feature type="domain" description="Aspartate/glutamate/uridylate kinase" evidence="4">
    <location>
        <begin position="68"/>
        <end position="203"/>
    </location>
</feature>
<dbReference type="GO" id="GO:0005829">
    <property type="term" value="C:cytosol"/>
    <property type="evidence" value="ECO:0007669"/>
    <property type="project" value="TreeGrafter"/>
</dbReference>
<dbReference type="GO" id="GO:0008804">
    <property type="term" value="F:carbamate kinase activity"/>
    <property type="evidence" value="ECO:0007669"/>
    <property type="project" value="InterPro"/>
</dbReference>
<protein>
    <submittedName>
        <fullName evidence="5">Carbamate kinase</fullName>
    </submittedName>
</protein>
<dbReference type="InterPro" id="IPR001048">
    <property type="entry name" value="Asp/Glu/Uridylate_kinase"/>
</dbReference>
<dbReference type="Pfam" id="PF00696">
    <property type="entry name" value="AA_kinase"/>
    <property type="match status" value="1"/>
</dbReference>
<name>T1C6N5_9ZZZZ</name>
<proteinExistence type="inferred from homology"/>
<organism evidence="5">
    <name type="scientific">mine drainage metagenome</name>
    <dbReference type="NCBI Taxonomy" id="410659"/>
    <lineage>
        <taxon>unclassified sequences</taxon>
        <taxon>metagenomes</taxon>
        <taxon>ecological metagenomes</taxon>
    </lineage>
</organism>
<dbReference type="PRINTS" id="PR01469">
    <property type="entry name" value="CARBMTKINASE"/>
</dbReference>
<evidence type="ECO:0000256" key="2">
    <source>
        <dbReference type="ARBA" id="ARBA00022679"/>
    </source>
</evidence>
<comment type="similarity">
    <text evidence="1">Belongs to the carbamate kinase family.</text>
</comment>
<dbReference type="Gene3D" id="3.40.1160.10">
    <property type="entry name" value="Acetylglutamate kinase-like"/>
    <property type="match status" value="1"/>
</dbReference>
<dbReference type="PANTHER" id="PTHR30409:SF1">
    <property type="entry name" value="CARBAMATE KINASE-RELATED"/>
    <property type="match status" value="1"/>
</dbReference>
<evidence type="ECO:0000313" key="5">
    <source>
        <dbReference type="EMBL" id="EQD76543.1"/>
    </source>
</evidence>
<keyword evidence="2" id="KW-0808">Transferase</keyword>
<evidence type="ECO:0000259" key="4">
    <source>
        <dbReference type="Pfam" id="PF00696"/>
    </source>
</evidence>
<dbReference type="InterPro" id="IPR003964">
    <property type="entry name" value="Carb_kinase"/>
</dbReference>
<accession>T1C6N5</accession>
<comment type="caution">
    <text evidence="5">The sequence shown here is derived from an EMBL/GenBank/DDBJ whole genome shotgun (WGS) entry which is preliminary data.</text>
</comment>
<dbReference type="GO" id="GO:0019546">
    <property type="term" value="P:L-arginine deiminase pathway"/>
    <property type="evidence" value="ECO:0007669"/>
    <property type="project" value="TreeGrafter"/>
</dbReference>
<evidence type="ECO:0000256" key="1">
    <source>
        <dbReference type="ARBA" id="ARBA00011066"/>
    </source>
</evidence>
<reference evidence="5" key="2">
    <citation type="journal article" date="2014" name="ISME J.">
        <title>Microbial stratification in low pH oxic and suboxic macroscopic growths along an acid mine drainage.</title>
        <authorList>
            <person name="Mendez-Garcia C."/>
            <person name="Mesa V."/>
            <person name="Sprenger R.R."/>
            <person name="Richter M."/>
            <person name="Diez M.S."/>
            <person name="Solano J."/>
            <person name="Bargiela R."/>
            <person name="Golyshina O.V."/>
            <person name="Manteca A."/>
            <person name="Ramos J.L."/>
            <person name="Gallego J.R."/>
            <person name="Llorente I."/>
            <person name="Martins Dos Santos V.A."/>
            <person name="Jensen O.N."/>
            <person name="Pelaez A.I."/>
            <person name="Sanchez J."/>
            <person name="Ferrer M."/>
        </authorList>
    </citation>
    <scope>NUCLEOTIDE SEQUENCE</scope>
</reference>
<reference evidence="5" key="1">
    <citation type="submission" date="2013-08" db="EMBL/GenBank/DDBJ databases">
        <authorList>
            <person name="Mendez C."/>
            <person name="Richter M."/>
            <person name="Ferrer M."/>
            <person name="Sanchez J."/>
        </authorList>
    </citation>
    <scope>NUCLEOTIDE SEQUENCE</scope>
</reference>
<dbReference type="InterPro" id="IPR036393">
    <property type="entry name" value="AceGlu_kinase-like_sf"/>
</dbReference>
<dbReference type="EMBL" id="AUZX01002452">
    <property type="protein sequence ID" value="EQD76543.1"/>
    <property type="molecule type" value="Genomic_DNA"/>
</dbReference>
<gene>
    <name evidence="5" type="ORF">B1A_03330</name>
</gene>
<dbReference type="AlphaFoldDB" id="T1C6N5"/>
<keyword evidence="3 5" id="KW-0418">Kinase</keyword>
<sequence length="222" mass="24013">MLEAYERVRNEKGISKEAVVFATRSIVDPEDKAFLEPTKPIGAVFEEKDAKKLMENNGWRMSRTERGWRRVVPSPMPIEIVERNAIVSLLRSGFLPICTGGGGIPVICKDKTLVGVEAVIDKDLASSVLATSVDAHKLAILTDVKNVFLNYGKPDQVALSKITVDEAKEYMSKGFFGTGSMEPKVRAAIRFVEKGGKEAIIGNLSDALGVLNGKSGTSITGS</sequence>
<dbReference type="PANTHER" id="PTHR30409">
    <property type="entry name" value="CARBAMATE KINASE"/>
    <property type="match status" value="1"/>
</dbReference>
<dbReference type="SUPFAM" id="SSF53633">
    <property type="entry name" value="Carbamate kinase-like"/>
    <property type="match status" value="1"/>
</dbReference>